<protein>
    <submittedName>
        <fullName evidence="1">Uncharacterized protein</fullName>
    </submittedName>
</protein>
<comment type="caution">
    <text evidence="1">The sequence shown here is derived from an EMBL/GenBank/DDBJ whole genome shotgun (WGS) entry which is preliminary data.</text>
</comment>
<organism evidence="1 2">
    <name type="scientific">Rhizobium calliandrae</name>
    <dbReference type="NCBI Taxonomy" id="1312182"/>
    <lineage>
        <taxon>Bacteria</taxon>
        <taxon>Pseudomonadati</taxon>
        <taxon>Pseudomonadota</taxon>
        <taxon>Alphaproteobacteria</taxon>
        <taxon>Hyphomicrobiales</taxon>
        <taxon>Rhizobiaceae</taxon>
        <taxon>Rhizobium/Agrobacterium group</taxon>
        <taxon>Rhizobium</taxon>
    </lineage>
</organism>
<dbReference type="RefSeq" id="WP_285883534.1">
    <property type="nucleotide sequence ID" value="NZ_JARFYN010000061.1"/>
</dbReference>
<keyword evidence="2" id="KW-1185">Reference proteome</keyword>
<gene>
    <name evidence="1" type="ORF">PY650_30400</name>
</gene>
<dbReference type="Proteomes" id="UP001172630">
    <property type="component" value="Unassembled WGS sequence"/>
</dbReference>
<proteinExistence type="predicted"/>
<sequence>MRLTVHSDYALRLMIYLSLRRDDSLSTIDDVAAAPTSDDRPMRFVCDERASRI</sequence>
<accession>A0ABT7KMK6</accession>
<reference evidence="1" key="1">
    <citation type="submission" date="2023-06" db="EMBL/GenBank/DDBJ databases">
        <title>Phylogenetic Diversity of Rhizobium strains.</title>
        <authorList>
            <person name="Moura F.T."/>
            <person name="Helene L.C.F."/>
            <person name="Hungria M."/>
        </authorList>
    </citation>
    <scope>NUCLEOTIDE SEQUENCE</scope>
    <source>
        <strain evidence="1">CCGE524</strain>
    </source>
</reference>
<dbReference type="EMBL" id="JARFYN010000061">
    <property type="protein sequence ID" value="MDL2409855.1"/>
    <property type="molecule type" value="Genomic_DNA"/>
</dbReference>
<evidence type="ECO:0000313" key="1">
    <source>
        <dbReference type="EMBL" id="MDL2409855.1"/>
    </source>
</evidence>
<evidence type="ECO:0000313" key="2">
    <source>
        <dbReference type="Proteomes" id="UP001172630"/>
    </source>
</evidence>
<name>A0ABT7KMK6_9HYPH</name>